<sequence length="583" mass="65281">MTTIGQDGSPSGQQTNNTNDAPGGRHSNDFKSINDISILPTRDEIAQSGKNNEFLPPTDWSQPHLVYPSDRDRAKRHIDCAFRPLRQAIFCPFQEAVRPYLKDGSIVEANKVGTCWAGYIYQGQISHVMVKPKVGLEAQLSFHESTSSAHTPYATNVKSLLLFVVTEKENPRIGTGDRMPMVTVRLASEYSSQVLFLSRLYVNQQFGHFISVFNLKPEAFLPTLENLQPMMKEGGMAFSKWFLPPPDPDNSNSQLIPPPILPPAYARLRNIPFRLDSIRTDYLGSTSKKRKIYINPKQLDEVDLEAVEKATGLDPGQSRALVAALTREYILIQGPPGSGKTHLGVRLLKVLVDYKSDVEAQLGPIVVICCTNHTLDRFLKHAVDLHINKMVRIGVEGHAEEIRVINGKEVSRARLAIEQLSQETDKEVEVKLKSAKGHLKHIVAARYNAVRGYFVEDDLRRLLDFLTKKYPNIGAQFGNCLDLGAQFDNCLDRLATWLECGKPQTEIRDVGVLLLEAENDVTSLSGDERDLLAKVWRSEMVTQQSEALFACLDRANKRRQTIRNNNSKKTDPHPSSSTRMLSG</sequence>
<dbReference type="GO" id="GO:0031380">
    <property type="term" value="C:nuclear RNA-directed RNA polymerase complex"/>
    <property type="evidence" value="ECO:0007669"/>
    <property type="project" value="TreeGrafter"/>
</dbReference>
<dbReference type="InterPro" id="IPR041677">
    <property type="entry name" value="DNA2/NAM7_AAA_11"/>
</dbReference>
<accession>A0AAN6YQ48</accession>
<dbReference type="AlphaFoldDB" id="A0AAN6YQ48"/>
<evidence type="ECO:0000313" key="4">
    <source>
        <dbReference type="Proteomes" id="UP001301958"/>
    </source>
</evidence>
<organism evidence="3 4">
    <name type="scientific">Podospora fimiseda</name>
    <dbReference type="NCBI Taxonomy" id="252190"/>
    <lineage>
        <taxon>Eukaryota</taxon>
        <taxon>Fungi</taxon>
        <taxon>Dikarya</taxon>
        <taxon>Ascomycota</taxon>
        <taxon>Pezizomycotina</taxon>
        <taxon>Sordariomycetes</taxon>
        <taxon>Sordariomycetidae</taxon>
        <taxon>Sordariales</taxon>
        <taxon>Podosporaceae</taxon>
        <taxon>Podospora</taxon>
    </lineage>
</organism>
<dbReference type="Gene3D" id="3.40.50.300">
    <property type="entry name" value="P-loop containing nucleotide triphosphate hydrolases"/>
    <property type="match status" value="1"/>
</dbReference>
<dbReference type="GO" id="GO:0004386">
    <property type="term" value="F:helicase activity"/>
    <property type="evidence" value="ECO:0007669"/>
    <property type="project" value="InterPro"/>
</dbReference>
<dbReference type="GO" id="GO:0031048">
    <property type="term" value="P:regulatory ncRNA-mediated heterochromatin formation"/>
    <property type="evidence" value="ECO:0007669"/>
    <property type="project" value="TreeGrafter"/>
</dbReference>
<evidence type="ECO:0000259" key="2">
    <source>
        <dbReference type="Pfam" id="PF13086"/>
    </source>
</evidence>
<gene>
    <name evidence="3" type="ORF">QBC38DRAFT_549123</name>
</gene>
<comment type="caution">
    <text evidence="3">The sequence shown here is derived from an EMBL/GenBank/DDBJ whole genome shotgun (WGS) entry which is preliminary data.</text>
</comment>
<feature type="compositionally biased region" description="Polar residues" evidence="1">
    <location>
        <begin position="562"/>
        <end position="583"/>
    </location>
</feature>
<dbReference type="PANTHER" id="PTHR10887">
    <property type="entry name" value="DNA2/NAM7 HELICASE FAMILY"/>
    <property type="match status" value="1"/>
</dbReference>
<dbReference type="SUPFAM" id="SSF52540">
    <property type="entry name" value="P-loop containing nucleoside triphosphate hydrolases"/>
    <property type="match status" value="1"/>
</dbReference>
<proteinExistence type="predicted"/>
<reference evidence="3" key="2">
    <citation type="submission" date="2023-05" db="EMBL/GenBank/DDBJ databases">
        <authorList>
            <consortium name="Lawrence Berkeley National Laboratory"/>
            <person name="Steindorff A."/>
            <person name="Hensen N."/>
            <person name="Bonometti L."/>
            <person name="Westerberg I."/>
            <person name="Brannstrom I.O."/>
            <person name="Guillou S."/>
            <person name="Cros-Aarteil S."/>
            <person name="Calhoun S."/>
            <person name="Haridas S."/>
            <person name="Kuo A."/>
            <person name="Mondo S."/>
            <person name="Pangilinan J."/>
            <person name="Riley R."/>
            <person name="Labutti K."/>
            <person name="Andreopoulos B."/>
            <person name="Lipzen A."/>
            <person name="Chen C."/>
            <person name="Yanf M."/>
            <person name="Daum C."/>
            <person name="Ng V."/>
            <person name="Clum A."/>
            <person name="Ohm R."/>
            <person name="Martin F."/>
            <person name="Silar P."/>
            <person name="Natvig D."/>
            <person name="Lalanne C."/>
            <person name="Gautier V."/>
            <person name="Ament-Velasquez S.L."/>
            <person name="Kruys A."/>
            <person name="Hutchinson M.I."/>
            <person name="Powell A.J."/>
            <person name="Barry K."/>
            <person name="Miller A.N."/>
            <person name="Grigoriev I.V."/>
            <person name="Debuchy R."/>
            <person name="Gladieux P."/>
            <person name="Thoren M.H."/>
            <person name="Johannesson H."/>
        </authorList>
    </citation>
    <scope>NUCLEOTIDE SEQUENCE</scope>
    <source>
        <strain evidence="3">CBS 990.96</strain>
    </source>
</reference>
<feature type="region of interest" description="Disordered" evidence="1">
    <location>
        <begin position="560"/>
        <end position="583"/>
    </location>
</feature>
<feature type="compositionally biased region" description="Polar residues" evidence="1">
    <location>
        <begin position="1"/>
        <end position="20"/>
    </location>
</feature>
<feature type="region of interest" description="Disordered" evidence="1">
    <location>
        <begin position="1"/>
        <end position="32"/>
    </location>
</feature>
<dbReference type="EMBL" id="MU865463">
    <property type="protein sequence ID" value="KAK4222600.1"/>
    <property type="molecule type" value="Genomic_DNA"/>
</dbReference>
<dbReference type="Pfam" id="PF13086">
    <property type="entry name" value="AAA_11"/>
    <property type="match status" value="1"/>
</dbReference>
<dbReference type="PANTHER" id="PTHR10887:SF445">
    <property type="entry name" value="NFX1-TYPE ZINC FINGER-CONTAINING PROTEIN 1"/>
    <property type="match status" value="1"/>
</dbReference>
<keyword evidence="4" id="KW-1185">Reference proteome</keyword>
<name>A0AAN6YQ48_9PEZI</name>
<feature type="domain" description="DNA2/NAM7 helicase helicase" evidence="2">
    <location>
        <begin position="313"/>
        <end position="431"/>
    </location>
</feature>
<evidence type="ECO:0000256" key="1">
    <source>
        <dbReference type="SAM" id="MobiDB-lite"/>
    </source>
</evidence>
<dbReference type="Proteomes" id="UP001301958">
    <property type="component" value="Unassembled WGS sequence"/>
</dbReference>
<dbReference type="InterPro" id="IPR045055">
    <property type="entry name" value="DNA2/NAM7-like"/>
</dbReference>
<dbReference type="InterPro" id="IPR027417">
    <property type="entry name" value="P-loop_NTPase"/>
</dbReference>
<reference evidence="3" key="1">
    <citation type="journal article" date="2023" name="Mol. Phylogenet. Evol.">
        <title>Genome-scale phylogeny and comparative genomics of the fungal order Sordariales.</title>
        <authorList>
            <person name="Hensen N."/>
            <person name="Bonometti L."/>
            <person name="Westerberg I."/>
            <person name="Brannstrom I.O."/>
            <person name="Guillou S."/>
            <person name="Cros-Aarteil S."/>
            <person name="Calhoun S."/>
            <person name="Haridas S."/>
            <person name="Kuo A."/>
            <person name="Mondo S."/>
            <person name="Pangilinan J."/>
            <person name="Riley R."/>
            <person name="LaButti K."/>
            <person name="Andreopoulos B."/>
            <person name="Lipzen A."/>
            <person name="Chen C."/>
            <person name="Yan M."/>
            <person name="Daum C."/>
            <person name="Ng V."/>
            <person name="Clum A."/>
            <person name="Steindorff A."/>
            <person name="Ohm R.A."/>
            <person name="Martin F."/>
            <person name="Silar P."/>
            <person name="Natvig D.O."/>
            <person name="Lalanne C."/>
            <person name="Gautier V."/>
            <person name="Ament-Velasquez S.L."/>
            <person name="Kruys A."/>
            <person name="Hutchinson M.I."/>
            <person name="Powell A.J."/>
            <person name="Barry K."/>
            <person name="Miller A.N."/>
            <person name="Grigoriev I.V."/>
            <person name="Debuchy R."/>
            <person name="Gladieux P."/>
            <person name="Hiltunen Thoren M."/>
            <person name="Johannesson H."/>
        </authorList>
    </citation>
    <scope>NUCLEOTIDE SEQUENCE</scope>
    <source>
        <strain evidence="3">CBS 990.96</strain>
    </source>
</reference>
<evidence type="ECO:0000313" key="3">
    <source>
        <dbReference type="EMBL" id="KAK4222600.1"/>
    </source>
</evidence>
<protein>
    <recommendedName>
        <fullName evidence="2">DNA2/NAM7 helicase helicase domain-containing protein</fullName>
    </recommendedName>
</protein>